<accession>A0A1N6J5W1</accession>
<dbReference type="InterPro" id="IPR041662">
    <property type="entry name" value="SusD-like_2"/>
</dbReference>
<dbReference type="OrthoDB" id="725917at2"/>
<sequence>MKNFKKILYTGGVVASLLLFNSCQSDITSLNDDPKHPSSVPSGNMLATSMYQGFYYMYTGSVNFNNYRFFTQQWTETIYTQETNYNLITRNQPRNHFRRMYVYTLAPLEQAKKDLPTEINADPEVVDNKWATLEIASVFTWENIVDTYGNVPYKEALQGETIKSPKYDNAKTIYLDLISRLNIAIAKIHATKEGYPEDLVYSGDMTKWIKLANSIKLRLAINLADVDPATSKAVAESAISGGVLASATDSYSLKFDGNTFTNPLFDDLVASGRNDYIPSNVMVNPMNTKSDPRRAAYFTQVGGIYKGGVYGTSNSFANNSHVNPTFLTGNAVANLFSYTEVLFLKAEAAQRGYNVGGGTAASLYADAVMASMLENGISATDAATYIAANPYNAGNWKQSIGYEGWIAMWNNPFAAWNFTRRLDNPVLTAPPSSYIGGIPYRMPYSDQEYVTNNANVSSAASAIGGDKATTKLFWDIN</sequence>
<organism evidence="2 3">
    <name type="scientific">Chryseobacterium scophthalmum</name>
    <dbReference type="NCBI Taxonomy" id="59733"/>
    <lineage>
        <taxon>Bacteria</taxon>
        <taxon>Pseudomonadati</taxon>
        <taxon>Bacteroidota</taxon>
        <taxon>Flavobacteriia</taxon>
        <taxon>Flavobacteriales</taxon>
        <taxon>Weeksellaceae</taxon>
        <taxon>Chryseobacterium group</taxon>
        <taxon>Chryseobacterium</taxon>
    </lineage>
</organism>
<dbReference type="RefSeq" id="WP_074232287.1">
    <property type="nucleotide sequence ID" value="NZ_FSRQ01000006.1"/>
</dbReference>
<dbReference type="SUPFAM" id="SSF48452">
    <property type="entry name" value="TPR-like"/>
    <property type="match status" value="1"/>
</dbReference>
<proteinExistence type="predicted"/>
<feature type="chain" id="PRO_5012342364" evidence="1">
    <location>
        <begin position="26"/>
        <end position="477"/>
    </location>
</feature>
<dbReference type="AlphaFoldDB" id="A0A1N6J5W1"/>
<dbReference type="STRING" id="59733.SAMN05421769_4144"/>
<keyword evidence="1" id="KW-0732">Signal</keyword>
<evidence type="ECO:0000313" key="2">
    <source>
        <dbReference type="EMBL" id="SIO39677.1"/>
    </source>
</evidence>
<dbReference type="InterPro" id="IPR011990">
    <property type="entry name" value="TPR-like_helical_dom_sf"/>
</dbReference>
<name>A0A1N6J5W1_9FLAO</name>
<evidence type="ECO:0000313" key="3">
    <source>
        <dbReference type="Proteomes" id="UP000184782"/>
    </source>
</evidence>
<dbReference type="Pfam" id="PF12771">
    <property type="entry name" value="SusD-like_2"/>
    <property type="match status" value="1"/>
</dbReference>
<reference evidence="3" key="1">
    <citation type="submission" date="2016-12" db="EMBL/GenBank/DDBJ databases">
        <authorList>
            <person name="Varghese N."/>
            <person name="Submissions S."/>
        </authorList>
    </citation>
    <scope>NUCLEOTIDE SEQUENCE [LARGE SCALE GENOMIC DNA]</scope>
    <source>
        <strain evidence="3">DSM 16779</strain>
    </source>
</reference>
<evidence type="ECO:0000256" key="1">
    <source>
        <dbReference type="SAM" id="SignalP"/>
    </source>
</evidence>
<dbReference type="Gene3D" id="1.25.40.390">
    <property type="match status" value="1"/>
</dbReference>
<keyword evidence="2" id="KW-0449">Lipoprotein</keyword>
<dbReference type="EMBL" id="FSRQ01000006">
    <property type="protein sequence ID" value="SIO39677.1"/>
    <property type="molecule type" value="Genomic_DNA"/>
</dbReference>
<gene>
    <name evidence="2" type="ORF">SAMN05421769_4144</name>
</gene>
<keyword evidence="3" id="KW-1185">Reference proteome</keyword>
<feature type="signal peptide" evidence="1">
    <location>
        <begin position="1"/>
        <end position="25"/>
    </location>
</feature>
<protein>
    <submittedName>
        <fullName evidence="2">Susd and RagB outer membrane lipoprotein</fullName>
    </submittedName>
</protein>
<dbReference type="Proteomes" id="UP000184782">
    <property type="component" value="Unassembled WGS sequence"/>
</dbReference>